<dbReference type="InterPro" id="IPR032675">
    <property type="entry name" value="LRR_dom_sf"/>
</dbReference>
<evidence type="ECO:0000313" key="2">
    <source>
        <dbReference type="Proteomes" id="UP001165122"/>
    </source>
</evidence>
<evidence type="ECO:0000313" key="1">
    <source>
        <dbReference type="EMBL" id="GMI17309.1"/>
    </source>
</evidence>
<proteinExistence type="predicted"/>
<dbReference type="SUPFAM" id="SSF52058">
    <property type="entry name" value="L domain-like"/>
    <property type="match status" value="1"/>
</dbReference>
<protein>
    <submittedName>
        <fullName evidence="1">Uncharacterized protein</fullName>
    </submittedName>
</protein>
<accession>A0A9W7FS93</accession>
<name>A0A9W7FS93_9STRA</name>
<dbReference type="Proteomes" id="UP001165122">
    <property type="component" value="Unassembled WGS sequence"/>
</dbReference>
<reference evidence="2" key="1">
    <citation type="journal article" date="2023" name="Commun. Biol.">
        <title>Genome analysis of Parmales, the sister group of diatoms, reveals the evolutionary specialization of diatoms from phago-mixotrophs to photoautotrophs.</title>
        <authorList>
            <person name="Ban H."/>
            <person name="Sato S."/>
            <person name="Yoshikawa S."/>
            <person name="Yamada K."/>
            <person name="Nakamura Y."/>
            <person name="Ichinomiya M."/>
            <person name="Sato N."/>
            <person name="Blanc-Mathieu R."/>
            <person name="Endo H."/>
            <person name="Kuwata A."/>
            <person name="Ogata H."/>
        </authorList>
    </citation>
    <scope>NUCLEOTIDE SEQUENCE [LARGE SCALE GENOMIC DNA]</scope>
    <source>
        <strain evidence="2">NIES 3700</strain>
    </source>
</reference>
<dbReference type="PANTHER" id="PTHR45661:SF3">
    <property type="entry name" value="IG-LIKE DOMAIN-CONTAINING PROTEIN"/>
    <property type="match status" value="1"/>
</dbReference>
<keyword evidence="2" id="KW-1185">Reference proteome</keyword>
<dbReference type="PANTHER" id="PTHR45661">
    <property type="entry name" value="SURFACE ANTIGEN"/>
    <property type="match status" value="1"/>
</dbReference>
<comment type="caution">
    <text evidence="1">The sequence shown here is derived from an EMBL/GenBank/DDBJ whole genome shotgun (WGS) entry which is preliminary data.</text>
</comment>
<dbReference type="EMBL" id="BRXW01000287">
    <property type="protein sequence ID" value="GMI17309.1"/>
    <property type="molecule type" value="Genomic_DNA"/>
</dbReference>
<dbReference type="Gene3D" id="3.80.10.10">
    <property type="entry name" value="Ribonuclease Inhibitor"/>
    <property type="match status" value="1"/>
</dbReference>
<dbReference type="AlphaFoldDB" id="A0A9W7FS93"/>
<dbReference type="OrthoDB" id="10264456at2759"/>
<sequence length="212" mass="23965">MATDDFRRLLRGYVDVADLFHTFRLVSKPWQRIAEEKIDEDFRSGILLFHDGKDTSWVDADVRKERRKLVTRVIFLLNIPKVGERACMWAANLVVVDIPEGVESIGMSAFSDSSSLTTVSFPTTLKSIGAYAFSRCSSLENVDLLHINLQELGQTAFMDCSELKSMTIPDSLKTFGYYVFYECSKLVPSNIDVHNWGDATSEVVAHLRSLQN</sequence>
<gene>
    <name evidence="1" type="ORF">TrLO_g681</name>
</gene>
<dbReference type="Pfam" id="PF13306">
    <property type="entry name" value="LRR_5"/>
    <property type="match status" value="1"/>
</dbReference>
<dbReference type="InterPro" id="IPR053139">
    <property type="entry name" value="Surface_bspA-like"/>
</dbReference>
<dbReference type="InterPro" id="IPR026906">
    <property type="entry name" value="LRR_5"/>
</dbReference>
<organism evidence="1 2">
    <name type="scientific">Triparma laevis f. longispina</name>
    <dbReference type="NCBI Taxonomy" id="1714387"/>
    <lineage>
        <taxon>Eukaryota</taxon>
        <taxon>Sar</taxon>
        <taxon>Stramenopiles</taxon>
        <taxon>Ochrophyta</taxon>
        <taxon>Bolidophyceae</taxon>
        <taxon>Parmales</taxon>
        <taxon>Triparmaceae</taxon>
        <taxon>Triparma</taxon>
    </lineage>
</organism>